<keyword evidence="11 14" id="KW-0378">Hydrolase</keyword>
<evidence type="ECO:0000256" key="13">
    <source>
        <dbReference type="PROSITE-ProRule" id="PRU01319"/>
    </source>
</evidence>
<dbReference type="InterPro" id="IPR001352">
    <property type="entry name" value="RNase_HII/HIII"/>
</dbReference>
<dbReference type="GO" id="GO:0046872">
    <property type="term" value="F:metal ion binding"/>
    <property type="evidence" value="ECO:0007669"/>
    <property type="project" value="UniProtKB-KW"/>
</dbReference>
<dbReference type="GO" id="GO:0006298">
    <property type="term" value="P:mismatch repair"/>
    <property type="evidence" value="ECO:0007669"/>
    <property type="project" value="TreeGrafter"/>
</dbReference>
<dbReference type="InterPro" id="IPR024567">
    <property type="entry name" value="RNase_HII/HIII_dom"/>
</dbReference>
<dbReference type="AlphaFoldDB" id="S5LWG6"/>
<comment type="cofactor">
    <cofactor evidence="3">
        <name>Mg(2+)</name>
        <dbReference type="ChEBI" id="CHEBI:18420"/>
    </cofactor>
</comment>
<dbReference type="GO" id="GO:0005737">
    <property type="term" value="C:cytoplasm"/>
    <property type="evidence" value="ECO:0007669"/>
    <property type="project" value="UniProtKB-SubCell"/>
</dbReference>
<dbReference type="GO" id="GO:0032299">
    <property type="term" value="C:ribonuclease H2 complex"/>
    <property type="evidence" value="ECO:0007669"/>
    <property type="project" value="TreeGrafter"/>
</dbReference>
<dbReference type="Proteomes" id="UP000014984">
    <property type="component" value="Chromosome"/>
</dbReference>
<evidence type="ECO:0000259" key="15">
    <source>
        <dbReference type="PROSITE" id="PS51975"/>
    </source>
</evidence>
<dbReference type="PANTHER" id="PTHR10954">
    <property type="entry name" value="RIBONUCLEASE H2 SUBUNIT A"/>
    <property type="match status" value="1"/>
</dbReference>
<feature type="domain" description="RNase H type-2" evidence="15">
    <location>
        <begin position="20"/>
        <end position="209"/>
    </location>
</feature>
<evidence type="ECO:0000313" key="17">
    <source>
        <dbReference type="Proteomes" id="UP000014984"/>
    </source>
</evidence>
<evidence type="ECO:0000256" key="6">
    <source>
        <dbReference type="ARBA" id="ARBA00007383"/>
    </source>
</evidence>
<dbReference type="GO" id="GO:0043137">
    <property type="term" value="P:DNA replication, removal of RNA primer"/>
    <property type="evidence" value="ECO:0007669"/>
    <property type="project" value="TreeGrafter"/>
</dbReference>
<dbReference type="OrthoDB" id="9803420at2"/>
<dbReference type="Pfam" id="PF01351">
    <property type="entry name" value="RNase_HII"/>
    <property type="match status" value="1"/>
</dbReference>
<proteinExistence type="inferred from homology"/>
<dbReference type="PATRIC" id="fig|1276220.3.peg.314"/>
<dbReference type="eggNOG" id="COG0164">
    <property type="taxonomic scope" value="Bacteria"/>
</dbReference>
<dbReference type="EMBL" id="CP005074">
    <property type="protein sequence ID" value="AGR40971.1"/>
    <property type="molecule type" value="Genomic_DNA"/>
</dbReference>
<evidence type="ECO:0000256" key="14">
    <source>
        <dbReference type="RuleBase" id="RU003515"/>
    </source>
</evidence>
<keyword evidence="9" id="KW-0479">Metal-binding</keyword>
<evidence type="ECO:0000256" key="8">
    <source>
        <dbReference type="ARBA" id="ARBA00022722"/>
    </source>
</evidence>
<evidence type="ECO:0000256" key="2">
    <source>
        <dbReference type="ARBA" id="ARBA00001936"/>
    </source>
</evidence>
<comment type="similarity">
    <text evidence="6 14">Belongs to the RNase HII family.</text>
</comment>
<keyword evidence="8 14" id="KW-0540">Nuclease</keyword>
<keyword evidence="10 14" id="KW-0255">Endonuclease</keyword>
<dbReference type="InterPro" id="IPR036397">
    <property type="entry name" value="RNaseH_sf"/>
</dbReference>
<dbReference type="CDD" id="cd07182">
    <property type="entry name" value="RNase_HII_bacteria_HII_like"/>
    <property type="match status" value="1"/>
</dbReference>
<dbReference type="KEGG" id="stai:STAIW_v1c03110"/>
<keyword evidence="17" id="KW-1185">Reference proteome</keyword>
<dbReference type="EC" id="3.1.26.4" evidence="14"/>
<comment type="cofactor">
    <cofactor evidence="2">
        <name>Mn(2+)</name>
        <dbReference type="ChEBI" id="CHEBI:29035"/>
    </cofactor>
</comment>
<sequence length="213" mass="24899">MIENLRYLFDKNIKDKYKVKLVSGSYEVGRSAMAGPIVVASVILKLDYSNLLIRDSKLLSEKQREKLYDEIIDNCISYSICEYDSEFVDKFNPKQTSRIGMIETIKNLKVKPEFCLIDGESIELPEYKCLKIIKGDNLSLSIAAASILAKVYKDRIMINYHSKYPDYNFIKHKGYCTIEHQLKVQQFGILNFYRLSYKLIMKIKGENNEFWQK</sequence>
<reference evidence="16 17" key="1">
    <citation type="journal article" date="2013" name="Genome Biol. Evol.">
        <title>Comparison of metabolic capacities and inference of gene content evolution in mosquito-associated Spiroplasma diminutum and S. taiwanense.</title>
        <authorList>
            <person name="Lo W.S."/>
            <person name="Ku C."/>
            <person name="Chen L.L."/>
            <person name="Chang T.H."/>
            <person name="Kuo C.H."/>
        </authorList>
    </citation>
    <scope>NUCLEOTIDE SEQUENCE [LARGE SCALE GENOMIC DNA]</scope>
    <source>
        <strain evidence="16">CT-1</strain>
    </source>
</reference>
<comment type="caution">
    <text evidence="13">Lacks conserved residue(s) required for the propagation of feature annotation.</text>
</comment>
<evidence type="ECO:0000256" key="1">
    <source>
        <dbReference type="ARBA" id="ARBA00000077"/>
    </source>
</evidence>
<comment type="function">
    <text evidence="4 14">Endonuclease that specifically degrades the RNA of RNA-DNA hybrids.</text>
</comment>
<comment type="catalytic activity">
    <reaction evidence="1 14">
        <text>Endonucleolytic cleavage to 5'-phosphomonoester.</text>
        <dbReference type="EC" id="3.1.26.4"/>
    </reaction>
</comment>
<dbReference type="InterPro" id="IPR022898">
    <property type="entry name" value="RNase_HII"/>
</dbReference>
<keyword evidence="7" id="KW-0963">Cytoplasm</keyword>
<accession>S5LWG6</accession>
<comment type="subcellular location">
    <subcellularLocation>
        <location evidence="5">Cytoplasm</location>
    </subcellularLocation>
</comment>
<protein>
    <recommendedName>
        <fullName evidence="14">Ribonuclease</fullName>
        <ecNumber evidence="14">3.1.26.4</ecNumber>
    </recommendedName>
</protein>
<evidence type="ECO:0000256" key="4">
    <source>
        <dbReference type="ARBA" id="ARBA00004065"/>
    </source>
</evidence>
<dbReference type="HOGENOM" id="CLU_036532_3_2_14"/>
<dbReference type="RefSeq" id="WP_020834110.1">
    <property type="nucleotide sequence ID" value="NC_021846.1"/>
</dbReference>
<dbReference type="Gene3D" id="3.30.420.10">
    <property type="entry name" value="Ribonuclease H-like superfamily/Ribonuclease H"/>
    <property type="match status" value="1"/>
</dbReference>
<dbReference type="PANTHER" id="PTHR10954:SF18">
    <property type="entry name" value="RIBONUCLEASE HII"/>
    <property type="match status" value="1"/>
</dbReference>
<evidence type="ECO:0000256" key="9">
    <source>
        <dbReference type="ARBA" id="ARBA00022723"/>
    </source>
</evidence>
<dbReference type="GO" id="GO:0003723">
    <property type="term" value="F:RNA binding"/>
    <property type="evidence" value="ECO:0007669"/>
    <property type="project" value="UniProtKB-UniRule"/>
</dbReference>
<dbReference type="PROSITE" id="PS51975">
    <property type="entry name" value="RNASE_H_2"/>
    <property type="match status" value="1"/>
</dbReference>
<keyword evidence="12" id="KW-0464">Manganese</keyword>
<organism evidence="16 17">
    <name type="scientific">Spiroplasma taiwanense CT-1</name>
    <dbReference type="NCBI Taxonomy" id="1276220"/>
    <lineage>
        <taxon>Bacteria</taxon>
        <taxon>Bacillati</taxon>
        <taxon>Mycoplasmatota</taxon>
        <taxon>Mollicutes</taxon>
        <taxon>Entomoplasmatales</taxon>
        <taxon>Spiroplasmataceae</taxon>
        <taxon>Spiroplasma</taxon>
    </lineage>
</organism>
<gene>
    <name evidence="16" type="primary">rnhB</name>
    <name evidence="16" type="ORF">STAIW_v1c03110</name>
</gene>
<dbReference type="NCBIfam" id="NF000595">
    <property type="entry name" value="PRK00015.1-3"/>
    <property type="match status" value="1"/>
</dbReference>
<dbReference type="SUPFAM" id="SSF53098">
    <property type="entry name" value="Ribonuclease H-like"/>
    <property type="match status" value="1"/>
</dbReference>
<evidence type="ECO:0000256" key="7">
    <source>
        <dbReference type="ARBA" id="ARBA00022490"/>
    </source>
</evidence>
<name>S5LWG6_9MOLU</name>
<evidence type="ECO:0000256" key="10">
    <source>
        <dbReference type="ARBA" id="ARBA00022759"/>
    </source>
</evidence>
<evidence type="ECO:0000256" key="12">
    <source>
        <dbReference type="ARBA" id="ARBA00023211"/>
    </source>
</evidence>
<evidence type="ECO:0000313" key="16">
    <source>
        <dbReference type="EMBL" id="AGR40971.1"/>
    </source>
</evidence>
<dbReference type="GO" id="GO:0004523">
    <property type="term" value="F:RNA-DNA hybrid ribonuclease activity"/>
    <property type="evidence" value="ECO:0007669"/>
    <property type="project" value="UniProtKB-EC"/>
</dbReference>
<dbReference type="STRING" id="1276220.STAIW_v1c03110"/>
<evidence type="ECO:0000256" key="11">
    <source>
        <dbReference type="ARBA" id="ARBA00022801"/>
    </source>
</evidence>
<evidence type="ECO:0000256" key="5">
    <source>
        <dbReference type="ARBA" id="ARBA00004496"/>
    </source>
</evidence>
<dbReference type="InterPro" id="IPR012337">
    <property type="entry name" value="RNaseH-like_sf"/>
</dbReference>
<evidence type="ECO:0000256" key="3">
    <source>
        <dbReference type="ARBA" id="ARBA00001946"/>
    </source>
</evidence>